<dbReference type="PANTHER" id="PTHR32089">
    <property type="entry name" value="METHYL-ACCEPTING CHEMOTAXIS PROTEIN MCPB"/>
    <property type="match status" value="1"/>
</dbReference>
<dbReference type="SUPFAM" id="SSF58104">
    <property type="entry name" value="Methyl-accepting chemotaxis protein (MCP) signaling domain"/>
    <property type="match status" value="1"/>
</dbReference>
<gene>
    <name evidence="4" type="ORF">CLCY_8c00420</name>
</gene>
<keyword evidence="1 2" id="KW-0807">Transducer</keyword>
<evidence type="ECO:0000259" key="3">
    <source>
        <dbReference type="PROSITE" id="PS50111"/>
    </source>
</evidence>
<dbReference type="Pfam" id="PF00015">
    <property type="entry name" value="MCPsignal"/>
    <property type="match status" value="1"/>
</dbReference>
<protein>
    <submittedName>
        <fullName evidence="4">Methyl-accepting chemotaxis protein</fullName>
    </submittedName>
</protein>
<proteinExistence type="predicted"/>
<dbReference type="Pfam" id="PF13682">
    <property type="entry name" value="CZB"/>
    <property type="match status" value="1"/>
</dbReference>
<dbReference type="Proteomes" id="UP000036756">
    <property type="component" value="Unassembled WGS sequence"/>
</dbReference>
<sequence length="507" mass="56252">MDDIYYVLLGSNIHTIVEKRGRVMLFNFKNESLSKLLDFHEYSDEDIIELKNSKDKSISFAARLALIIKNVSKKVREVVKGNLSLSTEISSFSINLEFFSKKLISIAEILKEDSGSLVSSVEETNACMEDVSKTLNENTSALGNISSEADSIKEILNEDRLLLDEIKLAKKELSDYAISMQSDMGNLLKQIEDMKAIVAGIGKISEQTNLLALNASIEAARAGEEGRGFAVVANEVGDLSKNTKQQLELMEKFMNTIEESSKKSNESLSHTLVGIEKVSENTNKVVDSFTHSINSVNNIISDIGTLTSKMEEINASSEEINVTMKSIEDFANELTFVSDDIYEFSKKSQKLSSKIASIEDKVSNIANISGDIATCEYFKISNKEFINVMENAINSHRAWVNDLVTMTNKMEISPLQSDGHKCGFGHFYHSVSPSNHEVRKVWDKVDGIHNELHSIGDKVAMCIKRGDSKGANDLTKRAVDISTTIIGMLSDMSDMVNKLEKNGEEVF</sequence>
<evidence type="ECO:0000256" key="2">
    <source>
        <dbReference type="PROSITE-ProRule" id="PRU00284"/>
    </source>
</evidence>
<dbReference type="STRING" id="1121307.CLCY_8c00420"/>
<organism evidence="4 5">
    <name type="scientific">Clostridium cylindrosporum DSM 605</name>
    <dbReference type="NCBI Taxonomy" id="1121307"/>
    <lineage>
        <taxon>Bacteria</taxon>
        <taxon>Bacillati</taxon>
        <taxon>Bacillota</taxon>
        <taxon>Clostridia</taxon>
        <taxon>Eubacteriales</taxon>
        <taxon>Clostridiaceae</taxon>
        <taxon>Clostridium</taxon>
    </lineage>
</organism>
<dbReference type="PROSITE" id="PS50111">
    <property type="entry name" value="CHEMOTAXIS_TRANSDUC_2"/>
    <property type="match status" value="1"/>
</dbReference>
<evidence type="ECO:0000256" key="1">
    <source>
        <dbReference type="ARBA" id="ARBA00023224"/>
    </source>
</evidence>
<comment type="caution">
    <text evidence="4">The sequence shown here is derived from an EMBL/GenBank/DDBJ whole genome shotgun (WGS) entry which is preliminary data.</text>
</comment>
<dbReference type="SMART" id="SM00283">
    <property type="entry name" value="MA"/>
    <property type="match status" value="1"/>
</dbReference>
<name>A0A0J8G6T3_CLOCY</name>
<accession>A0A0J8G6T3</accession>
<dbReference type="InterPro" id="IPR004089">
    <property type="entry name" value="MCPsignal_dom"/>
</dbReference>
<dbReference type="OrthoDB" id="9816519at2"/>
<dbReference type="PATRIC" id="fig|1121307.3.peg.2494"/>
<evidence type="ECO:0000313" key="4">
    <source>
        <dbReference type="EMBL" id="KMT23306.1"/>
    </source>
</evidence>
<dbReference type="AlphaFoldDB" id="A0A0J8G6T3"/>
<dbReference type="Gene3D" id="1.10.287.950">
    <property type="entry name" value="Methyl-accepting chemotaxis protein"/>
    <property type="match status" value="1"/>
</dbReference>
<dbReference type="GO" id="GO:0016020">
    <property type="term" value="C:membrane"/>
    <property type="evidence" value="ECO:0007669"/>
    <property type="project" value="InterPro"/>
</dbReference>
<feature type="domain" description="Methyl-accepting transducer" evidence="3">
    <location>
        <begin position="92"/>
        <end position="328"/>
    </location>
</feature>
<evidence type="ECO:0000313" key="5">
    <source>
        <dbReference type="Proteomes" id="UP000036756"/>
    </source>
</evidence>
<keyword evidence="5" id="KW-1185">Reference proteome</keyword>
<dbReference type="PANTHER" id="PTHR32089:SF112">
    <property type="entry name" value="LYSOZYME-LIKE PROTEIN-RELATED"/>
    <property type="match status" value="1"/>
</dbReference>
<dbReference type="EMBL" id="LFVU01000001">
    <property type="protein sequence ID" value="KMT23306.1"/>
    <property type="molecule type" value="Genomic_DNA"/>
</dbReference>
<dbReference type="InterPro" id="IPR025991">
    <property type="entry name" value="Chemoreceptor_zinc-bind_dom"/>
</dbReference>
<reference evidence="4 5" key="1">
    <citation type="submission" date="2015-06" db="EMBL/GenBank/DDBJ databases">
        <title>Draft genome sequence of the purine-degrading Clostridium cylindrosporum HC-1 (DSM 605).</title>
        <authorList>
            <person name="Poehlein A."/>
            <person name="Schiel-Bengelsdorf B."/>
            <person name="Bengelsdorf F."/>
            <person name="Daniel R."/>
            <person name="Duerre P."/>
        </authorList>
    </citation>
    <scope>NUCLEOTIDE SEQUENCE [LARGE SCALE GENOMIC DNA]</scope>
    <source>
        <strain evidence="4 5">DSM 605</strain>
    </source>
</reference>
<dbReference type="Gene3D" id="1.20.120.30">
    <property type="entry name" value="Aspartate receptor, ligand-binding domain"/>
    <property type="match status" value="1"/>
</dbReference>
<dbReference type="GO" id="GO:0007165">
    <property type="term" value="P:signal transduction"/>
    <property type="evidence" value="ECO:0007669"/>
    <property type="project" value="UniProtKB-KW"/>
</dbReference>